<feature type="domain" description="S1 motif" evidence="12">
    <location>
        <begin position="463"/>
        <end position="537"/>
    </location>
</feature>
<feature type="region of interest" description="Disordered" evidence="11">
    <location>
        <begin position="1407"/>
        <end position="1435"/>
    </location>
</feature>
<dbReference type="InterPro" id="IPR008847">
    <property type="entry name" value="Suf"/>
</dbReference>
<comment type="function">
    <text evidence="1">Component of the cleavage factor IA (CFIA) complex, which is involved in the endonucleolytic cleavage during polyadenylation-dependent pre-mRNA 3'-end formation.</text>
</comment>
<dbReference type="PROSITE" id="PS50126">
    <property type="entry name" value="S1"/>
    <property type="match status" value="11"/>
</dbReference>
<dbReference type="GO" id="GO:0006364">
    <property type="term" value="P:rRNA processing"/>
    <property type="evidence" value="ECO:0007669"/>
    <property type="project" value="UniProtKB-KW"/>
</dbReference>
<dbReference type="FunFam" id="2.40.50.140:FF:000103">
    <property type="entry name" value="protein RRP5 homolog"/>
    <property type="match status" value="2"/>
</dbReference>
<feature type="domain" description="S1 motif" evidence="12">
    <location>
        <begin position="155"/>
        <end position="253"/>
    </location>
</feature>
<keyword evidence="14" id="KW-1185">Reference proteome</keyword>
<gene>
    <name evidence="13" type="ORF">BCR34DRAFT_559052</name>
</gene>
<feature type="domain" description="S1 motif" evidence="12">
    <location>
        <begin position="934"/>
        <end position="1010"/>
    </location>
</feature>
<dbReference type="InterPro" id="IPR048059">
    <property type="entry name" value="Rrp5_S1_rpt_hs1_sc1"/>
</dbReference>
<dbReference type="EMBL" id="MCFA01000026">
    <property type="protein sequence ID" value="ORY15336.1"/>
    <property type="molecule type" value="Genomic_DNA"/>
</dbReference>
<dbReference type="FunFam" id="2.40.50.140:FF:000278">
    <property type="entry name" value="rRNA biogenesis protein rrp5"/>
    <property type="match status" value="1"/>
</dbReference>
<feature type="region of interest" description="Disordered" evidence="11">
    <location>
        <begin position="95"/>
        <end position="139"/>
    </location>
</feature>
<evidence type="ECO:0000256" key="5">
    <source>
        <dbReference type="ARBA" id="ARBA00022553"/>
    </source>
</evidence>
<dbReference type="InterPro" id="IPR003029">
    <property type="entry name" value="S1_domain"/>
</dbReference>
<comment type="function">
    <text evidence="8">Involved in the biogenesis of rRNA. Required for the formation of 18S and 5.8S rRNA.</text>
</comment>
<evidence type="ECO:0000256" key="9">
    <source>
        <dbReference type="ARBA" id="ARBA00073619"/>
    </source>
</evidence>
<evidence type="ECO:0000256" key="1">
    <source>
        <dbReference type="ARBA" id="ARBA00002863"/>
    </source>
</evidence>
<dbReference type="CDD" id="cd05693">
    <property type="entry name" value="S1_Rrp5_repeat_hs1_sc1"/>
    <property type="match status" value="1"/>
</dbReference>
<dbReference type="FunFam" id="2.40.50.140:FF:000155">
    <property type="entry name" value="rRNA biogenesis protein RRP5"/>
    <property type="match status" value="1"/>
</dbReference>
<dbReference type="Gene3D" id="1.25.40.10">
    <property type="entry name" value="Tetratricopeptide repeat domain"/>
    <property type="match status" value="1"/>
</dbReference>
<dbReference type="FunFam" id="2.40.50.140:FF:000159">
    <property type="entry name" value="rRNA biogenesis protein rrp5"/>
    <property type="match status" value="1"/>
</dbReference>
<dbReference type="Pfam" id="PF23459">
    <property type="entry name" value="S1_RRP5"/>
    <property type="match status" value="2"/>
</dbReference>
<keyword evidence="5" id="KW-0597">Phosphoprotein</keyword>
<dbReference type="Pfam" id="PF24685">
    <property type="entry name" value="OB_RRP5_4th"/>
    <property type="match status" value="1"/>
</dbReference>
<feature type="compositionally biased region" description="Basic and acidic residues" evidence="11">
    <location>
        <begin position="1413"/>
        <end position="1430"/>
    </location>
</feature>
<keyword evidence="3" id="KW-0690">Ribosome biogenesis</keyword>
<dbReference type="Pfam" id="PF05843">
    <property type="entry name" value="Suf"/>
    <property type="match status" value="1"/>
</dbReference>
<feature type="domain" description="S1 motif" evidence="12">
    <location>
        <begin position="554"/>
        <end position="628"/>
    </location>
</feature>
<dbReference type="PANTHER" id="PTHR23270:SF10">
    <property type="entry name" value="PROTEIN RRP5 HOMOLOG"/>
    <property type="match status" value="1"/>
</dbReference>
<dbReference type="GO" id="GO:0032040">
    <property type="term" value="C:small-subunit processome"/>
    <property type="evidence" value="ECO:0007669"/>
    <property type="project" value="TreeGrafter"/>
</dbReference>
<feature type="compositionally biased region" description="Acidic residues" evidence="11">
    <location>
        <begin position="105"/>
        <end position="114"/>
    </location>
</feature>
<evidence type="ECO:0000256" key="4">
    <source>
        <dbReference type="ARBA" id="ARBA00022552"/>
    </source>
</evidence>
<keyword evidence="7" id="KW-0539">Nucleus</keyword>
<feature type="domain" description="S1 motif" evidence="12">
    <location>
        <begin position="1129"/>
        <end position="1198"/>
    </location>
</feature>
<dbReference type="SMART" id="SM00386">
    <property type="entry name" value="HAT"/>
    <property type="match status" value="6"/>
</dbReference>
<evidence type="ECO:0000256" key="3">
    <source>
        <dbReference type="ARBA" id="ARBA00022517"/>
    </source>
</evidence>
<dbReference type="InterPro" id="IPR048058">
    <property type="entry name" value="Rrp5_S1_rpt_hs11_sc8"/>
</dbReference>
<dbReference type="Gene3D" id="2.40.50.140">
    <property type="entry name" value="Nucleic acid-binding proteins"/>
    <property type="match status" value="11"/>
</dbReference>
<name>A0A1Y1ZYL7_9PLEO</name>
<dbReference type="CDD" id="cd05707">
    <property type="entry name" value="S1_Rrp5_repeat_sc11"/>
    <property type="match status" value="1"/>
</dbReference>
<dbReference type="InterPro" id="IPR011990">
    <property type="entry name" value="TPR-like_helical_dom_sf"/>
</dbReference>
<feature type="domain" description="S1 motif" evidence="12">
    <location>
        <begin position="1223"/>
        <end position="1292"/>
    </location>
</feature>
<dbReference type="GO" id="GO:0003723">
    <property type="term" value="F:RNA binding"/>
    <property type="evidence" value="ECO:0007669"/>
    <property type="project" value="TreeGrafter"/>
</dbReference>
<dbReference type="SUPFAM" id="SSF50249">
    <property type="entry name" value="Nucleic acid-binding proteins"/>
    <property type="match status" value="12"/>
</dbReference>
<feature type="region of interest" description="Disordered" evidence="11">
    <location>
        <begin position="1"/>
        <end position="74"/>
    </location>
</feature>
<dbReference type="PANTHER" id="PTHR23270">
    <property type="entry name" value="PROGRAMMED CELL DEATH PROTEIN 11 PRE-RRNA PROCESSING PROTEIN RRP5"/>
    <property type="match status" value="1"/>
</dbReference>
<protein>
    <recommendedName>
        <fullName evidence="9">rRNA biogenesis protein RRP5</fullName>
    </recommendedName>
    <alternativeName>
        <fullName evidence="10">Ribosomal RNA-processing protein 5</fullName>
    </alternativeName>
</protein>
<feature type="domain" description="S1 motif" evidence="12">
    <location>
        <begin position="1312"/>
        <end position="1383"/>
    </location>
</feature>
<dbReference type="SMART" id="SM00316">
    <property type="entry name" value="S1"/>
    <property type="match status" value="13"/>
</dbReference>
<dbReference type="FunFam" id="2.40.50.140:FF:000196">
    <property type="entry name" value="rRNA biogenesis protein RRP5"/>
    <property type="match status" value="1"/>
</dbReference>
<sequence length="1778" mass="195731">MAQFKRKADHDAAPAKKDKSASTDRSAKRPRKSNSAADQNAPAPSSPAKTPEDAQVSLLKNEERSFPRGGASVLTPLEHKQIQIKANQDVLFEHSGQNRSGADGLSDEGSEAGEEGAPRAGKKRRSKKSKKAPLDEPEEKRIRVEGLSYKRIVRGTMVLAQVSEITSRDLVLSLPNNLSGFVSLTAISSKLTARIEKLVDEQEASGAEQSDGEDFEDIDLKELFYVGQYLRAYVTSTGDDTSKGKKRIELSIDPKLVNQGITKSNLTVHGMVQASVISNEDHGLVMDMSLEGPDLKGFLSKSELGRNIKHSKVQEGAVFLCMVSGLNTDGRIVKLSADHEKVGNLKKTNYVTDASAIDVFIPGTAVDMLITDSTPTTVTGKIMGLLDATADNVHSGAAETGQDLSDKYSPGSKIKARVVYTFPDADPKKVGVSLLEHVLSLSPRMSGKSREKKSAVDMVPISSTVEEAKVISVEPMGGLYLDLGFKGVLGYAHISRLTDGRIERLSEDSGAYKIGSKHRARILSYNDMDGLFQVSLEQKVLDQVFLRVEDIPIGKVVKGKVQKLIIDKKGAPAVLVELAEGITGIVPEMHLADVHLQHPERKFREGVTVTARVLSTDPEQRRIRLTLKKSLVNSEAEPWTDYSTISEGATGPGTLVDIKARGALVQFFGDVKAWLPVAEMSEAYIDDATRHFQKGQVVNVRVVSIEREEGRMLVSCKDPDSVGAERESSFKSLNPGDIVQGTVIEKSAESATVDLGHGVKGVLRLGHLTDGSEKKDRHTMARIRVGGPLEDVVLIEKHYKSRTVTLSNKPSLRKDAQARRLITDFEAVREGEIVHGFVRGITPDKVFVEFGARVVGLLYKSQLPVEMVEIPDFGLRKDQSIAARVTHIDASQERFWLSMTAPDAKQLRISSGSAEATVNAIDKDIKSTADLAFGVSTTARIRSVKNTQLNVQLAENVMGRISAAELFDSWDEIRDKKHPLQQFSMNEIITVKVLGMHDARNHRFLPITHRTGKVPTFELTAKTKTDLASEADLLTLDKIALGSSFLAIVNNIGESFVWVNISANIRGRIELLDLSDDLSLLANVEENFPVGSALKVRVKAVDVGTGKLDLTAASNPSAKSLTLANLKVGMVLPARVTKVNESSIVVHVNDNIAGPVYLPQLADDYDNAKPSNYRPGDVVRVCVIEVDIPNKKVGLSTRPSKVLSSSLVVKDPEITDRSQLHINQVVRGFVMHVADNGLFVRLGPHVDAYVRIAEISDAFIKDWKVGFHVDQLVEGKIIANNPNAKNVQMSLKKSLLEKDYIPPLSFDDVKVGQIVKAKVRKVEDFGVFIVVDNSNNVSGLCHASEMADGRVDNVKELYKEGDAVKARVLAINPEKHRVNFGLKYVYINQAADEDMEDASSVSAVEEIVEDDDMRSVKSAESDEEFGVHEDVDMDGEATRTETSIMPGLSAPGFDWTGATLAFDDSKAASDSGSDDETSKKKKKHKKATIKEDLTGDLDAQGPQSVADYERLLLGQPNSAKLWVRYMVFQRELNEIEKARQIARRALATMNPREEKERLDVWTALLHLENDFSNDDIVGEVFKEACQFNDAREMHERMIKIYISSAKPARADSIYQAMIKNKSFTPDPQLWLSYAAFLMSTIQPPSQARARALLPRATQSVPESQHRYLTSKFAALEFKLPNGDSERGRTIFEGLVSAWPNKGDIWDMYLALEISHGGENNVRDLFERMTKGKLKKRRGETLFKKWRGWEETVGNAKGAERVTALERAWVERREGEGEE</sequence>
<feature type="domain" description="S1 motif" evidence="12">
    <location>
        <begin position="736"/>
        <end position="809"/>
    </location>
</feature>
<feature type="region of interest" description="Disordered" evidence="11">
    <location>
        <begin position="1465"/>
        <end position="1487"/>
    </location>
</feature>
<comment type="caution">
    <text evidence="13">The sequence shown here is derived from an EMBL/GenBank/DDBJ whole genome shotgun (WGS) entry which is preliminary data.</text>
</comment>
<dbReference type="CDD" id="cd05702">
    <property type="entry name" value="S1_Rrp5_repeat_hs11_sc8"/>
    <property type="match status" value="1"/>
</dbReference>
<dbReference type="CDD" id="cd04461">
    <property type="entry name" value="S1_Rrp5_repeat_hs8_sc7"/>
    <property type="match status" value="1"/>
</dbReference>
<feature type="domain" description="S1 motif" evidence="12">
    <location>
        <begin position="831"/>
        <end position="900"/>
    </location>
</feature>
<dbReference type="CDD" id="cd05706">
    <property type="entry name" value="S1_Rrp5_repeat_sc10"/>
    <property type="match status" value="1"/>
</dbReference>
<dbReference type="Pfam" id="PF00575">
    <property type="entry name" value="S1"/>
    <property type="match status" value="4"/>
</dbReference>
<feature type="compositionally biased region" description="Basic and acidic residues" evidence="11">
    <location>
        <begin position="1"/>
        <end position="27"/>
    </location>
</feature>
<dbReference type="InterPro" id="IPR045209">
    <property type="entry name" value="Rrp5"/>
</dbReference>
<evidence type="ECO:0000256" key="7">
    <source>
        <dbReference type="ARBA" id="ARBA00023242"/>
    </source>
</evidence>
<feature type="compositionally biased region" description="Basic residues" evidence="11">
    <location>
        <begin position="120"/>
        <end position="131"/>
    </location>
</feature>
<keyword evidence="6" id="KW-0677">Repeat</keyword>
<accession>A0A1Y1ZYL7</accession>
<dbReference type="FunFam" id="2.40.50.140:FF:000279">
    <property type="entry name" value="rRNA biogenesis protein rrp5"/>
    <property type="match status" value="1"/>
</dbReference>
<dbReference type="InterPro" id="IPR057302">
    <property type="entry name" value="Rrp5_S1"/>
</dbReference>
<dbReference type="OrthoDB" id="412781at2759"/>
<evidence type="ECO:0000313" key="13">
    <source>
        <dbReference type="EMBL" id="ORY15336.1"/>
    </source>
</evidence>
<comment type="subcellular location">
    <subcellularLocation>
        <location evidence="2">Nucleus</location>
        <location evidence="2">Nucleolus</location>
    </subcellularLocation>
</comment>
<proteinExistence type="predicted"/>
<reference evidence="13 14" key="1">
    <citation type="submission" date="2016-07" db="EMBL/GenBank/DDBJ databases">
        <title>Pervasive Adenine N6-methylation of Active Genes in Fungi.</title>
        <authorList>
            <consortium name="DOE Joint Genome Institute"/>
            <person name="Mondo S.J."/>
            <person name="Dannebaum R.O."/>
            <person name="Kuo R.C."/>
            <person name="Labutti K."/>
            <person name="Haridas S."/>
            <person name="Kuo A."/>
            <person name="Salamov A."/>
            <person name="Ahrendt S.R."/>
            <person name="Lipzen A."/>
            <person name="Sullivan W."/>
            <person name="Andreopoulos W.B."/>
            <person name="Clum A."/>
            <person name="Lindquist E."/>
            <person name="Daum C."/>
            <person name="Ramamoorthy G.K."/>
            <person name="Gryganskyi A."/>
            <person name="Culley D."/>
            <person name="Magnuson J.K."/>
            <person name="James T.Y."/>
            <person name="O'Malley M.A."/>
            <person name="Stajich J.E."/>
            <person name="Spatafora J.W."/>
            <person name="Visel A."/>
            <person name="Grigoriev I.V."/>
        </authorList>
    </citation>
    <scope>NUCLEOTIDE SEQUENCE [LARGE SCALE GENOMIC DNA]</scope>
    <source>
        <strain evidence="13 14">CBS 115471</strain>
    </source>
</reference>
<evidence type="ECO:0000256" key="8">
    <source>
        <dbReference type="ARBA" id="ARBA00055575"/>
    </source>
</evidence>
<dbReference type="SUPFAM" id="SSF48452">
    <property type="entry name" value="TPR-like"/>
    <property type="match status" value="2"/>
</dbReference>
<organism evidence="13 14">
    <name type="scientific">Clohesyomyces aquaticus</name>
    <dbReference type="NCBI Taxonomy" id="1231657"/>
    <lineage>
        <taxon>Eukaryota</taxon>
        <taxon>Fungi</taxon>
        <taxon>Dikarya</taxon>
        <taxon>Ascomycota</taxon>
        <taxon>Pezizomycotina</taxon>
        <taxon>Dothideomycetes</taxon>
        <taxon>Pleosporomycetidae</taxon>
        <taxon>Pleosporales</taxon>
        <taxon>Lindgomycetaceae</taxon>
        <taxon>Clohesyomyces</taxon>
    </lineage>
</organism>
<evidence type="ECO:0000256" key="6">
    <source>
        <dbReference type="ARBA" id="ARBA00022737"/>
    </source>
</evidence>
<evidence type="ECO:0000256" key="2">
    <source>
        <dbReference type="ARBA" id="ARBA00004604"/>
    </source>
</evidence>
<dbReference type="InterPro" id="IPR057301">
    <property type="entry name" value="Rrp5_OB_4th"/>
</dbReference>
<dbReference type="InterPro" id="IPR003107">
    <property type="entry name" value="HAT"/>
</dbReference>
<evidence type="ECO:0000259" key="12">
    <source>
        <dbReference type="PROSITE" id="PS50126"/>
    </source>
</evidence>
<evidence type="ECO:0000256" key="10">
    <source>
        <dbReference type="ARBA" id="ARBA00076674"/>
    </source>
</evidence>
<evidence type="ECO:0000313" key="14">
    <source>
        <dbReference type="Proteomes" id="UP000193144"/>
    </source>
</evidence>
<dbReference type="InterPro" id="IPR012340">
    <property type="entry name" value="NA-bd_OB-fold"/>
</dbReference>
<feature type="domain" description="S1 motif" evidence="12">
    <location>
        <begin position="648"/>
        <end position="717"/>
    </location>
</feature>
<keyword evidence="4" id="KW-0698">rRNA processing</keyword>
<dbReference type="STRING" id="1231657.A0A1Y1ZYL7"/>
<evidence type="ECO:0000256" key="11">
    <source>
        <dbReference type="SAM" id="MobiDB-lite"/>
    </source>
</evidence>
<dbReference type="CDD" id="cd05697">
    <property type="entry name" value="S1_Rrp5_repeat_hs5"/>
    <property type="match status" value="1"/>
</dbReference>
<dbReference type="Proteomes" id="UP000193144">
    <property type="component" value="Unassembled WGS sequence"/>
</dbReference>
<feature type="domain" description="S1 motif" evidence="12">
    <location>
        <begin position="1042"/>
        <end position="1113"/>
    </location>
</feature>